<dbReference type="AlphaFoldDB" id="A0A7C9MI97"/>
<feature type="compositionally biased region" description="Low complexity" evidence="1">
    <location>
        <begin position="242"/>
        <end position="275"/>
    </location>
</feature>
<feature type="domain" description="PRC-barrel" evidence="2">
    <location>
        <begin position="36"/>
        <end position="105"/>
    </location>
</feature>
<dbReference type="Proteomes" id="UP000480350">
    <property type="component" value="Unassembled WGS sequence"/>
</dbReference>
<evidence type="ECO:0000313" key="3">
    <source>
        <dbReference type="EMBL" id="MXQ06755.1"/>
    </source>
</evidence>
<reference evidence="3 4" key="1">
    <citation type="submission" date="2019-12" db="EMBL/GenBank/DDBJ databases">
        <authorList>
            <person name="Lee S.D."/>
        </authorList>
    </citation>
    <scope>NUCLEOTIDE SEQUENCE [LARGE SCALE GENOMIC DNA]</scope>
    <source>
        <strain evidence="3 4">GH1-50</strain>
    </source>
</reference>
<evidence type="ECO:0000256" key="1">
    <source>
        <dbReference type="SAM" id="MobiDB-lite"/>
    </source>
</evidence>
<feature type="region of interest" description="Disordered" evidence="1">
    <location>
        <begin position="211"/>
        <end position="295"/>
    </location>
</feature>
<dbReference type="InterPro" id="IPR027275">
    <property type="entry name" value="PRC-brl_dom"/>
</dbReference>
<feature type="compositionally biased region" description="Acidic residues" evidence="1">
    <location>
        <begin position="182"/>
        <end position="191"/>
    </location>
</feature>
<gene>
    <name evidence="3" type="ORF">GQ651_02735</name>
</gene>
<proteinExistence type="predicted"/>
<keyword evidence="4" id="KW-1185">Reference proteome</keyword>
<evidence type="ECO:0000313" key="4">
    <source>
        <dbReference type="Proteomes" id="UP000480350"/>
    </source>
</evidence>
<dbReference type="RefSeq" id="WP_160762676.1">
    <property type="nucleotide sequence ID" value="NZ_WUPT01000001.1"/>
</dbReference>
<dbReference type="SUPFAM" id="SSF50346">
    <property type="entry name" value="PRC-barrel domain"/>
    <property type="match status" value="2"/>
</dbReference>
<dbReference type="Gene3D" id="2.30.30.240">
    <property type="entry name" value="PRC-barrel domain"/>
    <property type="match status" value="2"/>
</dbReference>
<dbReference type="EMBL" id="WUPT01000001">
    <property type="protein sequence ID" value="MXQ06755.1"/>
    <property type="molecule type" value="Genomic_DNA"/>
</dbReference>
<feature type="compositionally biased region" description="Low complexity" evidence="1">
    <location>
        <begin position="211"/>
        <end position="235"/>
    </location>
</feature>
<dbReference type="Pfam" id="PF05239">
    <property type="entry name" value="PRC"/>
    <property type="match status" value="2"/>
</dbReference>
<evidence type="ECO:0000259" key="2">
    <source>
        <dbReference type="Pfam" id="PF05239"/>
    </source>
</evidence>
<feature type="compositionally biased region" description="Low complexity" evidence="1">
    <location>
        <begin position="282"/>
        <end position="293"/>
    </location>
</feature>
<dbReference type="InterPro" id="IPR011033">
    <property type="entry name" value="PRC_barrel-like_sf"/>
</dbReference>
<feature type="region of interest" description="Disordered" evidence="1">
    <location>
        <begin position="124"/>
        <end position="196"/>
    </location>
</feature>
<accession>A0A7C9MI97</accession>
<comment type="caution">
    <text evidence="3">The sequence shown here is derived from an EMBL/GenBank/DDBJ whole genome shotgun (WGS) entry which is preliminary data.</text>
</comment>
<organism evidence="3 4">
    <name type="scientific">Kangsaoukella pontilimi</name>
    <dbReference type="NCBI Taxonomy" id="2691042"/>
    <lineage>
        <taxon>Bacteria</taxon>
        <taxon>Pseudomonadati</taxon>
        <taxon>Pseudomonadota</taxon>
        <taxon>Alphaproteobacteria</taxon>
        <taxon>Rhodobacterales</taxon>
        <taxon>Paracoccaceae</taxon>
        <taxon>Kangsaoukella</taxon>
    </lineage>
</organism>
<feature type="domain" description="PRC-barrel" evidence="2">
    <location>
        <begin position="330"/>
        <end position="383"/>
    </location>
</feature>
<name>A0A7C9MI97_9RHOB</name>
<sequence length="428" mass="45097">MNTNADAEASASTQQNWAAGWNEGLDQQWGDVADRRIADLIGMNVISEAGEDVGEIDNFVILDSKLQAVVGVGGFLGLGEHSVAVDLENLEYDGTQMIVSMTEEELRALPEWTEELEQTRLAEDDTFRTRTGTEGQMTAGTEMDATQTETPTGEDVARAEEMSNEEGETETEQLAEARQGEVEQEAEELAAEAEMTAEAAGDELADAAQATENAVENAAAETEQMAENAAAATENAAEEAGQELAEAGEATENALENAAAETEQMAENAAAATENAAEEAGQELAEAGEATENAVEDAAAETAAVAGAAAEGVSDWMEKLENEFADIADMRVNELEGMPVLTASGEEIGEIEDLATQNGTLVALVGVGGFLGLGEHDVALEMNRLGWNGEAFVLDGMTEADLEAMPEYDRDAVTIIDDDVTLSEHASM</sequence>
<dbReference type="PANTHER" id="PTHR36505">
    <property type="entry name" value="BLR1072 PROTEIN"/>
    <property type="match status" value="1"/>
</dbReference>
<reference evidence="3 4" key="2">
    <citation type="submission" date="2020-03" db="EMBL/GenBank/DDBJ databases">
        <title>Kangsaoukella pontilimi gen. nov., sp. nov., a new member of the family Rhodobacteraceae isolated from a tidal mudflat.</title>
        <authorList>
            <person name="Kim I.S."/>
        </authorList>
    </citation>
    <scope>NUCLEOTIDE SEQUENCE [LARGE SCALE GENOMIC DNA]</scope>
    <source>
        <strain evidence="3 4">GH1-50</strain>
    </source>
</reference>
<dbReference type="PANTHER" id="PTHR36505:SF1">
    <property type="entry name" value="BLR1072 PROTEIN"/>
    <property type="match status" value="1"/>
</dbReference>
<feature type="compositionally biased region" description="Acidic residues" evidence="1">
    <location>
        <begin position="162"/>
        <end position="173"/>
    </location>
</feature>
<protein>
    <recommendedName>
        <fullName evidence="2">PRC-barrel domain-containing protein</fullName>
    </recommendedName>
</protein>
<feature type="compositionally biased region" description="Polar residues" evidence="1">
    <location>
        <begin position="129"/>
        <end position="151"/>
    </location>
</feature>